<feature type="compositionally biased region" description="Pro residues" evidence="1">
    <location>
        <begin position="166"/>
        <end position="187"/>
    </location>
</feature>
<dbReference type="EMBL" id="LR862137">
    <property type="protein sequence ID" value="CAD1844214.1"/>
    <property type="molecule type" value="Genomic_DNA"/>
</dbReference>
<feature type="region of interest" description="Disordered" evidence="1">
    <location>
        <begin position="134"/>
        <end position="218"/>
    </location>
</feature>
<feature type="compositionally biased region" description="Basic residues" evidence="1">
    <location>
        <begin position="188"/>
        <end position="204"/>
    </location>
</feature>
<proteinExistence type="predicted"/>
<sequence length="218" mass="22892">MEHLMILRVLLLVLGVAIGGSVTLARADTMVTGTVFCDQCKDGQRSIFDYPLSGATVAVECGSGGAVLKEDTTNWLGFYTVRVDGSQDLSACTARVVAAPSSCGAAAGPPRPLALMFRMLGWRCTRPRSRCCRSRGSRRILPPGAGGGGGEGGGGHGRSGGAPPSSFRPPPPSPAAVPVVPSPPPPSRAHRRRPCRALRRRAKWRPPLAPTSTHFFAR</sequence>
<organism evidence="3">
    <name type="scientific">Ananas comosus var. bracteatus</name>
    <name type="common">red pineapple</name>
    <dbReference type="NCBI Taxonomy" id="296719"/>
    <lineage>
        <taxon>Eukaryota</taxon>
        <taxon>Viridiplantae</taxon>
        <taxon>Streptophyta</taxon>
        <taxon>Embryophyta</taxon>
        <taxon>Tracheophyta</taxon>
        <taxon>Spermatophyta</taxon>
        <taxon>Magnoliopsida</taxon>
        <taxon>Liliopsida</taxon>
        <taxon>Poales</taxon>
        <taxon>Bromeliaceae</taxon>
        <taxon>Bromelioideae</taxon>
        <taxon>Ananas</taxon>
    </lineage>
</organism>
<accession>A0A6V7QM22</accession>
<reference evidence="3" key="1">
    <citation type="submission" date="2020-07" db="EMBL/GenBank/DDBJ databases">
        <authorList>
            <person name="Lin J."/>
        </authorList>
    </citation>
    <scope>NUCLEOTIDE SEQUENCE</scope>
</reference>
<evidence type="ECO:0000256" key="2">
    <source>
        <dbReference type="SAM" id="SignalP"/>
    </source>
</evidence>
<feature type="compositionally biased region" description="Gly residues" evidence="1">
    <location>
        <begin position="144"/>
        <end position="160"/>
    </location>
</feature>
<keyword evidence="2" id="KW-0732">Signal</keyword>
<gene>
    <name evidence="3" type="ORF">CB5_LOCUS27425</name>
</gene>
<dbReference type="AlphaFoldDB" id="A0A6V7QM22"/>
<name>A0A6V7QM22_ANACO</name>
<feature type="chain" id="PRO_5027816949" evidence="2">
    <location>
        <begin position="28"/>
        <end position="218"/>
    </location>
</feature>
<dbReference type="Pfam" id="PF01190">
    <property type="entry name" value="Pollen_Ole_e_1"/>
    <property type="match status" value="1"/>
</dbReference>
<protein>
    <submittedName>
        <fullName evidence="3">Uncharacterized protein</fullName>
    </submittedName>
</protein>
<evidence type="ECO:0000313" key="3">
    <source>
        <dbReference type="EMBL" id="CAD1844214.1"/>
    </source>
</evidence>
<feature type="signal peptide" evidence="2">
    <location>
        <begin position="1"/>
        <end position="27"/>
    </location>
</feature>
<evidence type="ECO:0000256" key="1">
    <source>
        <dbReference type="SAM" id="MobiDB-lite"/>
    </source>
</evidence>